<name>A0A3M6TF18_POCDA</name>
<keyword evidence="3" id="KW-1185">Reference proteome</keyword>
<feature type="region of interest" description="Disordered" evidence="1">
    <location>
        <begin position="62"/>
        <end position="122"/>
    </location>
</feature>
<evidence type="ECO:0000313" key="2">
    <source>
        <dbReference type="EMBL" id="RMX39814.1"/>
    </source>
</evidence>
<feature type="compositionally biased region" description="Low complexity" evidence="1">
    <location>
        <begin position="103"/>
        <end position="119"/>
    </location>
</feature>
<evidence type="ECO:0000256" key="1">
    <source>
        <dbReference type="SAM" id="MobiDB-lite"/>
    </source>
</evidence>
<protein>
    <submittedName>
        <fullName evidence="2">Uncharacterized protein</fullName>
    </submittedName>
</protein>
<feature type="compositionally biased region" description="Low complexity" evidence="1">
    <location>
        <begin position="70"/>
        <end position="85"/>
    </location>
</feature>
<comment type="caution">
    <text evidence="2">The sequence shown here is derived from an EMBL/GenBank/DDBJ whole genome shotgun (WGS) entry which is preliminary data.</text>
</comment>
<dbReference type="AlphaFoldDB" id="A0A3M6TF18"/>
<proteinExistence type="predicted"/>
<dbReference type="EMBL" id="RCHS01003781">
    <property type="protein sequence ID" value="RMX39814.1"/>
    <property type="molecule type" value="Genomic_DNA"/>
</dbReference>
<organism evidence="2 3">
    <name type="scientific">Pocillopora damicornis</name>
    <name type="common">Cauliflower coral</name>
    <name type="synonym">Millepora damicornis</name>
    <dbReference type="NCBI Taxonomy" id="46731"/>
    <lineage>
        <taxon>Eukaryota</taxon>
        <taxon>Metazoa</taxon>
        <taxon>Cnidaria</taxon>
        <taxon>Anthozoa</taxon>
        <taxon>Hexacorallia</taxon>
        <taxon>Scleractinia</taxon>
        <taxon>Astrocoeniina</taxon>
        <taxon>Pocilloporidae</taxon>
        <taxon>Pocillopora</taxon>
    </lineage>
</organism>
<dbReference type="Proteomes" id="UP000275408">
    <property type="component" value="Unassembled WGS sequence"/>
</dbReference>
<accession>A0A3M6TF18</accession>
<evidence type="ECO:0000313" key="3">
    <source>
        <dbReference type="Proteomes" id="UP000275408"/>
    </source>
</evidence>
<reference evidence="2 3" key="1">
    <citation type="journal article" date="2018" name="Sci. Rep.">
        <title>Comparative analysis of the Pocillopora damicornis genome highlights role of immune system in coral evolution.</title>
        <authorList>
            <person name="Cunning R."/>
            <person name="Bay R.A."/>
            <person name="Gillette P."/>
            <person name="Baker A.C."/>
            <person name="Traylor-Knowles N."/>
        </authorList>
    </citation>
    <scope>NUCLEOTIDE SEQUENCE [LARGE SCALE GENOMIC DNA]</scope>
    <source>
        <strain evidence="2">RSMAS</strain>
        <tissue evidence="2">Whole animal</tissue>
    </source>
</reference>
<sequence>MEATAETLPLCNVDGADEGCLLSFIKERTRSLDNSLDVEDSTPSLVLELTATTVVAVFPSKTESGDGNGVTKAGVSATTSATTTGEVPLFEEDDELRNGGRDNGTATTTGGDTLGDTSTPEVASNTGVTTVVVLDSDNTLVFVCSNSVLTTTLESAVGSVTRRTNDGREGLREFSPWLALAARRALSATCLECALLGSLLDRDSLLLRGGLCGTALSLSDPSLLSISTSGGESTNISEADADSSEVAFKHTGSEASTGRVTDDIAEVEDSEPEDTVSSTDGRVDSEAEEVSDGLICLLSPAVSIIIALSLLSSSASFENISSTYSRRDMGTSLWLRSRCLKEAADSASFNTAATEGPGEHSATRDDALDPSMSCGELFSIKADSVVFPLVNTSSIEKSELCELSCSVPITTVSSVVSICSSSSSDSIVASCRRFSVERAILSSRTLSLSSKILSGESSVNSILPILPPILGLCPAAEKAISTSDVLASLPSSGISIGWCSTP</sequence>
<gene>
    <name evidence="2" type="ORF">pdam_00016814</name>
</gene>